<organism evidence="3">
    <name type="scientific">Aplanochytrium stocchinoi</name>
    <dbReference type="NCBI Taxonomy" id="215587"/>
    <lineage>
        <taxon>Eukaryota</taxon>
        <taxon>Sar</taxon>
        <taxon>Stramenopiles</taxon>
        <taxon>Bigyra</taxon>
        <taxon>Labyrinthulomycetes</taxon>
        <taxon>Thraustochytrida</taxon>
        <taxon>Thraustochytriidae</taxon>
        <taxon>Aplanochytrium</taxon>
    </lineage>
</organism>
<keyword evidence="2" id="KW-1133">Transmembrane helix</keyword>
<name>A0A7S3LH59_9STRA</name>
<protein>
    <submittedName>
        <fullName evidence="3">Uncharacterized protein</fullName>
    </submittedName>
</protein>
<feature type="region of interest" description="Disordered" evidence="1">
    <location>
        <begin position="57"/>
        <end position="77"/>
    </location>
</feature>
<gene>
    <name evidence="3" type="ORF">ASTO00021_LOCUS1402</name>
</gene>
<sequence>MFGECCKGNRLLGIVTFMVLYGFFYLGALNSSLFWPYSESQAQSRCDPVNTISKTRIETTSAHSDTNEIPPPTLQDENLDKQRQNTLRGKTAVDTYVYKQSTAHCSTARGGSIPLSRFGDQCHFQYVCYVNNSFHLYRPEFPLYPTLVYNSHDTSWLKFKKHFGIGYGQDSKLHSNRPNPFFDVEISDSSFPDDLKIVEHPVIFHKISGGHTTEPGELVFGSWFASMRLAEQFLDPVPAFLEIKLENSLRSDNEKEQKLMDKLWVDFGSLIFGKVSHLEETESVCFKDLLVGTMLSEHGWMKTGAKAYFLHNPTLRRMRDRARDSSSIPDALERPKIDTLKILFIEKKTSLWWRNTFVNFDNVKLAFKEKYPNIPLVEFVPEKTSMKDQIRMYTSSMISVSQSGGIGMFNFLLPNDAVEIIVATSGFPKDQNICGDEDFLARNTISYVSTYRYCFYGKQQLKGREPDGVDRTHLNVTKFMKLIDMSVQYQCRENAFSNC</sequence>
<proteinExistence type="predicted"/>
<dbReference type="EMBL" id="HBIN01002170">
    <property type="protein sequence ID" value="CAE0431050.1"/>
    <property type="molecule type" value="Transcribed_RNA"/>
</dbReference>
<keyword evidence="2" id="KW-0472">Membrane</keyword>
<dbReference type="AlphaFoldDB" id="A0A7S3LH59"/>
<feature type="transmembrane region" description="Helical" evidence="2">
    <location>
        <begin position="12"/>
        <end position="37"/>
    </location>
</feature>
<accession>A0A7S3LH59</accession>
<reference evidence="3" key="1">
    <citation type="submission" date="2021-01" db="EMBL/GenBank/DDBJ databases">
        <authorList>
            <person name="Corre E."/>
            <person name="Pelletier E."/>
            <person name="Niang G."/>
            <person name="Scheremetjew M."/>
            <person name="Finn R."/>
            <person name="Kale V."/>
            <person name="Holt S."/>
            <person name="Cochrane G."/>
            <person name="Meng A."/>
            <person name="Brown T."/>
            <person name="Cohen L."/>
        </authorList>
    </citation>
    <scope>NUCLEOTIDE SEQUENCE</scope>
    <source>
        <strain evidence="3">GSBS06</strain>
    </source>
</reference>
<evidence type="ECO:0000313" key="3">
    <source>
        <dbReference type="EMBL" id="CAE0431050.1"/>
    </source>
</evidence>
<keyword evidence="2" id="KW-0812">Transmembrane</keyword>
<evidence type="ECO:0000256" key="2">
    <source>
        <dbReference type="SAM" id="Phobius"/>
    </source>
</evidence>
<evidence type="ECO:0000256" key="1">
    <source>
        <dbReference type="SAM" id="MobiDB-lite"/>
    </source>
</evidence>